<comment type="caution">
    <text evidence="2">The sequence shown here is derived from an EMBL/GenBank/DDBJ whole genome shotgun (WGS) entry which is preliminary data.</text>
</comment>
<feature type="compositionally biased region" description="Polar residues" evidence="1">
    <location>
        <begin position="168"/>
        <end position="194"/>
    </location>
</feature>
<proteinExistence type="predicted"/>
<dbReference type="Proteomes" id="UP000816034">
    <property type="component" value="Unassembled WGS sequence"/>
</dbReference>
<feature type="region of interest" description="Disordered" evidence="1">
    <location>
        <begin position="164"/>
        <end position="223"/>
    </location>
</feature>
<dbReference type="EMBL" id="PYSW02000020">
    <property type="protein sequence ID" value="KAG2383664.1"/>
    <property type="molecule type" value="Genomic_DNA"/>
</dbReference>
<dbReference type="AlphaFoldDB" id="A0AA88GR58"/>
<dbReference type="RefSeq" id="XP_044549343.1">
    <property type="nucleotide sequence ID" value="XM_044693963.1"/>
</dbReference>
<dbReference type="GeneID" id="68096790"/>
<feature type="compositionally biased region" description="Low complexity" evidence="1">
    <location>
        <begin position="195"/>
        <end position="204"/>
    </location>
</feature>
<sequence>MLAKYLVLQAKKHPSLAPVVFDVWQEAASSSTSLQRLSQLYTLAKYICETSVKSGVTALIQQFDMKFHAVARNHLETRTKDISTVVIAIDQYIAQGMKLFKLSLQQQQQQTTQKTPSVQTPSTSSTTIISNHVKTEPSKLFKPVTSNQAATTVVTPVKSEVKPAATRLVSTPPTTSNTATRKASTSPNTVQTLASPSMTSTTTPKPEKNPTSTTNDHATSKRKRFLKEHKNALIEWFNQHPQHASESFFYDDDLVNKFISENQHRFSLPLTPQTLKNNKDSPHFRTFFQAKYLGERLVKQEQMKQKNPAQKRANEASGASSFEQQKRKK</sequence>
<keyword evidence="3" id="KW-1185">Reference proteome</keyword>
<evidence type="ECO:0000256" key="1">
    <source>
        <dbReference type="SAM" id="MobiDB-lite"/>
    </source>
</evidence>
<name>A0AA88GR58_NAELO</name>
<accession>A0AA88GR58</accession>
<protein>
    <submittedName>
        <fullName evidence="2">Uncharacterized protein</fullName>
    </submittedName>
</protein>
<evidence type="ECO:0000313" key="2">
    <source>
        <dbReference type="EMBL" id="KAG2383664.1"/>
    </source>
</evidence>
<reference evidence="2 3" key="1">
    <citation type="journal article" date="2018" name="BMC Genomics">
        <title>The genome of Naegleria lovaniensis, the basis for a comparative approach to unravel pathogenicity factors of the human pathogenic amoeba N. fowleri.</title>
        <authorList>
            <person name="Liechti N."/>
            <person name="Schurch N."/>
            <person name="Bruggmann R."/>
            <person name="Wittwer M."/>
        </authorList>
    </citation>
    <scope>NUCLEOTIDE SEQUENCE [LARGE SCALE GENOMIC DNA]</scope>
    <source>
        <strain evidence="2 3">ATCC 30569</strain>
    </source>
</reference>
<gene>
    <name evidence="2" type="ORF">C9374_004335</name>
</gene>
<organism evidence="2 3">
    <name type="scientific">Naegleria lovaniensis</name>
    <name type="common">Amoeba</name>
    <dbReference type="NCBI Taxonomy" id="51637"/>
    <lineage>
        <taxon>Eukaryota</taxon>
        <taxon>Discoba</taxon>
        <taxon>Heterolobosea</taxon>
        <taxon>Tetramitia</taxon>
        <taxon>Eutetramitia</taxon>
        <taxon>Vahlkampfiidae</taxon>
        <taxon>Naegleria</taxon>
    </lineage>
</organism>
<evidence type="ECO:0000313" key="3">
    <source>
        <dbReference type="Proteomes" id="UP000816034"/>
    </source>
</evidence>
<feature type="region of interest" description="Disordered" evidence="1">
    <location>
        <begin position="299"/>
        <end position="329"/>
    </location>
</feature>